<keyword evidence="1" id="KW-0472">Membrane</keyword>
<evidence type="ECO:0000313" key="3">
    <source>
        <dbReference type="Proteomes" id="UP000092993"/>
    </source>
</evidence>
<evidence type="ECO:0000313" key="2">
    <source>
        <dbReference type="EMBL" id="OBZ68732.1"/>
    </source>
</evidence>
<dbReference type="Proteomes" id="UP000092993">
    <property type="component" value="Unassembled WGS sequence"/>
</dbReference>
<accession>A0A1C7LVQ8</accession>
<organism evidence="2 3">
    <name type="scientific">Grifola frondosa</name>
    <name type="common">Maitake</name>
    <name type="synonym">Polyporus frondosus</name>
    <dbReference type="NCBI Taxonomy" id="5627"/>
    <lineage>
        <taxon>Eukaryota</taxon>
        <taxon>Fungi</taxon>
        <taxon>Dikarya</taxon>
        <taxon>Basidiomycota</taxon>
        <taxon>Agaricomycotina</taxon>
        <taxon>Agaricomycetes</taxon>
        <taxon>Polyporales</taxon>
        <taxon>Grifolaceae</taxon>
        <taxon>Grifola</taxon>
    </lineage>
</organism>
<proteinExistence type="predicted"/>
<gene>
    <name evidence="2" type="ORF">A0H81_11074</name>
</gene>
<sequence length="179" mass="19701">MMLQLYSGRFVCNGSLSEPLVLSLVVSALVDPCFVSAVLPALLSSSLSGALGYILTLYLDRLHQGLINLVAQRIYRSLLLILCCSIAAALVIKHYHRCPVTLLSSECRTSFCVPICIRSSSCLDVVFAITSKWRSHGLAYGNALRNEEQDEADLHRSRTSAHDYVDGDIRISSCPRLIK</sequence>
<feature type="transmembrane region" description="Helical" evidence="1">
    <location>
        <begin position="21"/>
        <end position="54"/>
    </location>
</feature>
<reference evidence="2 3" key="1">
    <citation type="submission" date="2016-03" db="EMBL/GenBank/DDBJ databases">
        <title>Whole genome sequencing of Grifola frondosa 9006-11.</title>
        <authorList>
            <person name="Min B."/>
            <person name="Park H."/>
            <person name="Kim J.-G."/>
            <person name="Cho H."/>
            <person name="Oh Y.-L."/>
            <person name="Kong W.-S."/>
            <person name="Choi I.-G."/>
        </authorList>
    </citation>
    <scope>NUCLEOTIDE SEQUENCE [LARGE SCALE GENOMIC DNA]</scope>
    <source>
        <strain evidence="2 3">9006-11</strain>
    </source>
</reference>
<keyword evidence="1" id="KW-1133">Transmembrane helix</keyword>
<feature type="transmembrane region" description="Helical" evidence="1">
    <location>
        <begin position="74"/>
        <end position="92"/>
    </location>
</feature>
<protein>
    <submittedName>
        <fullName evidence="2">Uncharacterized protein</fullName>
    </submittedName>
</protein>
<evidence type="ECO:0000256" key="1">
    <source>
        <dbReference type="SAM" id="Phobius"/>
    </source>
</evidence>
<dbReference type="EMBL" id="LUGG01000019">
    <property type="protein sequence ID" value="OBZ68732.1"/>
    <property type="molecule type" value="Genomic_DNA"/>
</dbReference>
<comment type="caution">
    <text evidence="2">The sequence shown here is derived from an EMBL/GenBank/DDBJ whole genome shotgun (WGS) entry which is preliminary data.</text>
</comment>
<dbReference type="AlphaFoldDB" id="A0A1C7LVQ8"/>
<name>A0A1C7LVQ8_GRIFR</name>
<keyword evidence="1" id="KW-0812">Transmembrane</keyword>
<keyword evidence="3" id="KW-1185">Reference proteome</keyword>